<dbReference type="PROSITE" id="PS51257">
    <property type="entry name" value="PROKAR_LIPOPROTEIN"/>
    <property type="match status" value="1"/>
</dbReference>
<accession>A0A2S9JMR6</accession>
<organism evidence="1 2">
    <name type="scientific">Sphingobacterium gobiense</name>
    <dbReference type="NCBI Taxonomy" id="1382456"/>
    <lineage>
        <taxon>Bacteria</taxon>
        <taxon>Pseudomonadati</taxon>
        <taxon>Bacteroidota</taxon>
        <taxon>Sphingobacteriia</taxon>
        <taxon>Sphingobacteriales</taxon>
        <taxon>Sphingobacteriaceae</taxon>
        <taxon>Sphingobacterium</taxon>
    </lineage>
</organism>
<evidence type="ECO:0000313" key="1">
    <source>
        <dbReference type="EMBL" id="PRD54422.1"/>
    </source>
</evidence>
<evidence type="ECO:0008006" key="3">
    <source>
        <dbReference type="Google" id="ProtNLM"/>
    </source>
</evidence>
<gene>
    <name evidence="1" type="ORF">C5749_13250</name>
</gene>
<name>A0A2S9JMR6_9SPHI</name>
<dbReference type="RefSeq" id="WP_105726638.1">
    <property type="nucleotide sequence ID" value="NZ_PVBS01000002.1"/>
</dbReference>
<sequence>MHTPKIKSILPLALTVVIALISCEKNTLDEPKTTNPETIEPETNKPTELKFAVKNLSDNKNTTNKEGYGDYNFLGFGYDVTGKHSHKTSIKEPIINTPSFVQESSGRFASLRVLTSSFKSIYATDAEELTKWLAEGTPNTGYFKGNITHPFPDTDPQEDQYIYGLYDSYIKYRRLTLYGRNSQLIPYLTADFQVDSKSLEPAELVKKYGTHVLLSLFTGAKFSLDYRAEYTGTNRRNAVENSFRVGLGDCFELFSGFLDPLDSAAFKDIRNPTIAFEAIGGDPSKILIDETSISKPIVDRTAWAETINEDNARFIYIDGLDNLLPIADLIEDLGKKQEVQAYINEYINTNEVKL</sequence>
<dbReference type="Proteomes" id="UP000238642">
    <property type="component" value="Unassembled WGS sequence"/>
</dbReference>
<evidence type="ECO:0000313" key="2">
    <source>
        <dbReference type="Proteomes" id="UP000238642"/>
    </source>
</evidence>
<dbReference type="OrthoDB" id="1038436at2"/>
<reference evidence="1 2" key="1">
    <citation type="submission" date="2018-02" db="EMBL/GenBank/DDBJ databases">
        <title>The draft genome of Sphingobacterium gobiense H7.</title>
        <authorList>
            <person name="Li L."/>
            <person name="Liu L."/>
            <person name="Zhang X."/>
            <person name="Wang T."/>
            <person name="Liang L."/>
        </authorList>
    </citation>
    <scope>NUCLEOTIDE SEQUENCE [LARGE SCALE GENOMIC DNA]</scope>
    <source>
        <strain evidence="1 2">ACCC 05757</strain>
    </source>
</reference>
<dbReference type="EMBL" id="PVBS01000002">
    <property type="protein sequence ID" value="PRD54422.1"/>
    <property type="molecule type" value="Genomic_DNA"/>
</dbReference>
<dbReference type="AlphaFoldDB" id="A0A2S9JMR6"/>
<proteinExistence type="predicted"/>
<protein>
    <recommendedName>
        <fullName evidence="3">MACPF domain-containing protein</fullName>
    </recommendedName>
</protein>
<comment type="caution">
    <text evidence="1">The sequence shown here is derived from an EMBL/GenBank/DDBJ whole genome shotgun (WGS) entry which is preliminary data.</text>
</comment>
<keyword evidence="2" id="KW-1185">Reference proteome</keyword>